<feature type="compositionally biased region" description="Basic and acidic residues" evidence="1">
    <location>
        <begin position="37"/>
        <end position="47"/>
    </location>
</feature>
<dbReference type="PANTHER" id="PTHR34722:SF4">
    <property type="entry name" value="HOMOLOG OF ODR-2 (TWO)-RELATED"/>
    <property type="match status" value="1"/>
</dbReference>
<gene>
    <name evidence="3" type="ORF">PFISCL1PPCAC_2541</name>
</gene>
<dbReference type="Proteomes" id="UP001432322">
    <property type="component" value="Unassembled WGS sequence"/>
</dbReference>
<accession>A0AAV5UZR5</accession>
<reference evidence="3" key="1">
    <citation type="submission" date="2023-10" db="EMBL/GenBank/DDBJ databases">
        <title>Genome assembly of Pristionchus species.</title>
        <authorList>
            <person name="Yoshida K."/>
            <person name="Sommer R.J."/>
        </authorList>
    </citation>
    <scope>NUCLEOTIDE SEQUENCE</scope>
    <source>
        <strain evidence="3">RS5133</strain>
    </source>
</reference>
<organism evidence="3 4">
    <name type="scientific">Pristionchus fissidentatus</name>
    <dbReference type="NCBI Taxonomy" id="1538716"/>
    <lineage>
        <taxon>Eukaryota</taxon>
        <taxon>Metazoa</taxon>
        <taxon>Ecdysozoa</taxon>
        <taxon>Nematoda</taxon>
        <taxon>Chromadorea</taxon>
        <taxon>Rhabditida</taxon>
        <taxon>Rhabditina</taxon>
        <taxon>Diplogasteromorpha</taxon>
        <taxon>Diplogasteroidea</taxon>
        <taxon>Neodiplogasteridae</taxon>
        <taxon>Pristionchus</taxon>
    </lineage>
</organism>
<dbReference type="GO" id="GO:0042048">
    <property type="term" value="P:olfactory behavior"/>
    <property type="evidence" value="ECO:0007669"/>
    <property type="project" value="TreeGrafter"/>
</dbReference>
<dbReference type="GO" id="GO:0030424">
    <property type="term" value="C:axon"/>
    <property type="evidence" value="ECO:0007669"/>
    <property type="project" value="TreeGrafter"/>
</dbReference>
<feature type="non-terminal residue" evidence="3">
    <location>
        <position position="1"/>
    </location>
</feature>
<evidence type="ECO:0000256" key="2">
    <source>
        <dbReference type="SAM" id="Phobius"/>
    </source>
</evidence>
<sequence>ICHAMPFKTVHFLLVILIIGPILGLLSIGSALDSAPSDHAHRDSAHSDHRKRKKRTRQSREGEEDNTEFVRTSWTEEEYQKLYKKVRTYSAPKTIECYSCMSLSYEMRFAVLSKTYIQPLVFSSRCSDPASYANMPTVRCGSVCATLFEPDIEGGVFLGYKHIRGCIDKILRNGFNDTAIRTHRFHQNNQCRTLSRAQLFKPGRPTDHPSMGDVQLCSCYGDRCNTGTISSTSSTLFLVSFLVLLLRLF</sequence>
<dbReference type="InterPro" id="IPR010558">
    <property type="entry name" value="Ly-6-related"/>
</dbReference>
<dbReference type="EMBL" id="BTSY01000001">
    <property type="protein sequence ID" value="GMT11244.1"/>
    <property type="molecule type" value="Genomic_DNA"/>
</dbReference>
<evidence type="ECO:0000313" key="3">
    <source>
        <dbReference type="EMBL" id="GMT11244.1"/>
    </source>
</evidence>
<protein>
    <submittedName>
        <fullName evidence="3">Uncharacterized protein</fullName>
    </submittedName>
</protein>
<dbReference type="GO" id="GO:0043025">
    <property type="term" value="C:neuronal cell body"/>
    <property type="evidence" value="ECO:0007669"/>
    <property type="project" value="TreeGrafter"/>
</dbReference>
<feature type="transmembrane region" description="Helical" evidence="2">
    <location>
        <begin position="12"/>
        <end position="32"/>
    </location>
</feature>
<keyword evidence="2" id="KW-0472">Membrane</keyword>
<feature type="compositionally biased region" description="Basic residues" evidence="1">
    <location>
        <begin position="48"/>
        <end position="57"/>
    </location>
</feature>
<comment type="caution">
    <text evidence="3">The sequence shown here is derived from an EMBL/GenBank/DDBJ whole genome shotgun (WGS) entry which is preliminary data.</text>
</comment>
<evidence type="ECO:0000313" key="4">
    <source>
        <dbReference type="Proteomes" id="UP001432322"/>
    </source>
</evidence>
<dbReference type="Pfam" id="PF06579">
    <property type="entry name" value="Ly-6_related"/>
    <property type="match status" value="1"/>
</dbReference>
<name>A0AAV5UZR5_9BILA</name>
<keyword evidence="4" id="KW-1185">Reference proteome</keyword>
<dbReference type="GO" id="GO:1990834">
    <property type="term" value="P:response to odorant"/>
    <property type="evidence" value="ECO:0007669"/>
    <property type="project" value="TreeGrafter"/>
</dbReference>
<feature type="region of interest" description="Disordered" evidence="1">
    <location>
        <begin position="37"/>
        <end position="68"/>
    </location>
</feature>
<evidence type="ECO:0000256" key="1">
    <source>
        <dbReference type="SAM" id="MobiDB-lite"/>
    </source>
</evidence>
<dbReference type="AlphaFoldDB" id="A0AAV5UZR5"/>
<proteinExistence type="predicted"/>
<keyword evidence="2" id="KW-0812">Transmembrane</keyword>
<dbReference type="PANTHER" id="PTHR34722">
    <property type="entry name" value="HOMOLOG OF ODR-2 (TWO)-RELATED"/>
    <property type="match status" value="1"/>
</dbReference>
<keyword evidence="2" id="KW-1133">Transmembrane helix</keyword>